<dbReference type="SMART" id="SM00345">
    <property type="entry name" value="HTH_GNTR"/>
    <property type="match status" value="1"/>
</dbReference>
<dbReference type="Pfam" id="PF07729">
    <property type="entry name" value="FCD"/>
    <property type="match status" value="1"/>
</dbReference>
<dbReference type="SUPFAM" id="SSF46785">
    <property type="entry name" value="Winged helix' DNA-binding domain"/>
    <property type="match status" value="1"/>
</dbReference>
<dbReference type="Gene3D" id="1.20.120.530">
    <property type="entry name" value="GntR ligand-binding domain-like"/>
    <property type="match status" value="1"/>
</dbReference>
<evidence type="ECO:0000256" key="3">
    <source>
        <dbReference type="ARBA" id="ARBA00023163"/>
    </source>
</evidence>
<dbReference type="PROSITE" id="PS50949">
    <property type="entry name" value="HTH_GNTR"/>
    <property type="match status" value="1"/>
</dbReference>
<comment type="caution">
    <text evidence="5">The sequence shown here is derived from an EMBL/GenBank/DDBJ whole genome shotgun (WGS) entry which is preliminary data.</text>
</comment>
<dbReference type="InterPro" id="IPR008920">
    <property type="entry name" value="TF_FadR/GntR_C"/>
</dbReference>
<dbReference type="SUPFAM" id="SSF48008">
    <property type="entry name" value="GntR ligand-binding domain-like"/>
    <property type="match status" value="1"/>
</dbReference>
<keyword evidence="2" id="KW-0238">DNA-binding</keyword>
<dbReference type="PRINTS" id="PR00035">
    <property type="entry name" value="HTHGNTR"/>
</dbReference>
<dbReference type="GO" id="GO:0003700">
    <property type="term" value="F:DNA-binding transcription factor activity"/>
    <property type="evidence" value="ECO:0007669"/>
    <property type="project" value="InterPro"/>
</dbReference>
<dbReference type="Pfam" id="PF00392">
    <property type="entry name" value="GntR"/>
    <property type="match status" value="1"/>
</dbReference>
<dbReference type="SMART" id="SM00895">
    <property type="entry name" value="FCD"/>
    <property type="match status" value="1"/>
</dbReference>
<dbReference type="InterPro" id="IPR000524">
    <property type="entry name" value="Tscrpt_reg_HTH_GntR"/>
</dbReference>
<dbReference type="CDD" id="cd07377">
    <property type="entry name" value="WHTH_GntR"/>
    <property type="match status" value="1"/>
</dbReference>
<dbReference type="InterPro" id="IPR011711">
    <property type="entry name" value="GntR_C"/>
</dbReference>
<name>A0A844FA08_CLOSV</name>
<feature type="domain" description="HTH gntR-type" evidence="4">
    <location>
        <begin position="12"/>
        <end position="79"/>
    </location>
</feature>
<dbReference type="EMBL" id="VUMB01000007">
    <property type="protein sequence ID" value="MSS39601.1"/>
    <property type="molecule type" value="Genomic_DNA"/>
</dbReference>
<dbReference type="InterPro" id="IPR036390">
    <property type="entry name" value="WH_DNA-bd_sf"/>
</dbReference>
<reference evidence="5 6" key="1">
    <citation type="submission" date="2019-08" db="EMBL/GenBank/DDBJ databases">
        <title>In-depth cultivation of the pig gut microbiome towards novel bacterial diversity and tailored functional studies.</title>
        <authorList>
            <person name="Wylensek D."/>
            <person name="Hitch T.C.A."/>
            <person name="Clavel T."/>
        </authorList>
    </citation>
    <scope>NUCLEOTIDE SEQUENCE [LARGE SCALE GENOMIC DNA]</scope>
    <source>
        <strain evidence="5 6">BL-389-WT-3D</strain>
    </source>
</reference>
<dbReference type="GO" id="GO:0003677">
    <property type="term" value="F:DNA binding"/>
    <property type="evidence" value="ECO:0007669"/>
    <property type="project" value="UniProtKB-KW"/>
</dbReference>
<accession>A0A844FA08</accession>
<keyword evidence="1" id="KW-0805">Transcription regulation</keyword>
<evidence type="ECO:0000313" key="5">
    <source>
        <dbReference type="EMBL" id="MSS39601.1"/>
    </source>
</evidence>
<keyword evidence="3" id="KW-0804">Transcription</keyword>
<dbReference type="PANTHER" id="PTHR43537:SF39">
    <property type="entry name" value="HTH-TYPE TRANSCRIPTIONAL REGULATOR MCBR"/>
    <property type="match status" value="1"/>
</dbReference>
<evidence type="ECO:0000313" key="6">
    <source>
        <dbReference type="Proteomes" id="UP000462363"/>
    </source>
</evidence>
<evidence type="ECO:0000256" key="2">
    <source>
        <dbReference type="ARBA" id="ARBA00023125"/>
    </source>
</evidence>
<gene>
    <name evidence="5" type="ORF">FYJ37_04310</name>
</gene>
<proteinExistence type="predicted"/>
<evidence type="ECO:0000259" key="4">
    <source>
        <dbReference type="PROSITE" id="PS50949"/>
    </source>
</evidence>
<evidence type="ECO:0000256" key="1">
    <source>
        <dbReference type="ARBA" id="ARBA00023015"/>
    </source>
</evidence>
<dbReference type="PANTHER" id="PTHR43537">
    <property type="entry name" value="TRANSCRIPTIONAL REGULATOR, GNTR FAMILY"/>
    <property type="match status" value="1"/>
</dbReference>
<organism evidence="5 6">
    <name type="scientific">Clostridium scindens (strain JCM 10418 / VPI 12708)</name>
    <dbReference type="NCBI Taxonomy" id="29347"/>
    <lineage>
        <taxon>Bacteria</taxon>
        <taxon>Bacillati</taxon>
        <taxon>Bacillota</taxon>
        <taxon>Clostridia</taxon>
        <taxon>Lachnospirales</taxon>
        <taxon>Lachnospiraceae</taxon>
    </lineage>
</organism>
<dbReference type="RefSeq" id="WP_154322264.1">
    <property type="nucleotide sequence ID" value="NZ_AP024846.1"/>
</dbReference>
<dbReference type="Gene3D" id="1.10.10.10">
    <property type="entry name" value="Winged helix-like DNA-binding domain superfamily/Winged helix DNA-binding domain"/>
    <property type="match status" value="1"/>
</dbReference>
<dbReference type="Proteomes" id="UP000462363">
    <property type="component" value="Unassembled WGS sequence"/>
</dbReference>
<protein>
    <submittedName>
        <fullName evidence="5">GntR family transcriptional regulator</fullName>
    </submittedName>
</protein>
<dbReference type="AlphaFoldDB" id="A0A844FA08"/>
<dbReference type="InterPro" id="IPR036388">
    <property type="entry name" value="WH-like_DNA-bd_sf"/>
</dbReference>
<sequence>MNQEDSMILQRDTFPMQVLNKLMDWIMDGKLKMGEKLNTEELARQLGVSRMPIREALNRLEKMGLAESVPYVGMKLVSLTQDDLLQIYQMRQLLEPLAAGRACEKITEEDVQELEAIHGEYIQIVEQPELNAKELYLQNRKFHFKIYSISDMNRVCSVIESLWDTLSFFKLIYGRDVIKNKTGVPKMIAEHQSYIDALKKRDAETLKRSLYENLAERIEGISRETDFYIV</sequence>